<proteinExistence type="predicted"/>
<feature type="region of interest" description="Disordered" evidence="4">
    <location>
        <begin position="234"/>
        <end position="257"/>
    </location>
</feature>
<evidence type="ECO:0000313" key="7">
    <source>
        <dbReference type="Proteomes" id="UP000593892"/>
    </source>
</evidence>
<dbReference type="SMART" id="SM00345">
    <property type="entry name" value="HTH_GNTR"/>
    <property type="match status" value="1"/>
</dbReference>
<dbReference type="GO" id="GO:0003677">
    <property type="term" value="F:DNA binding"/>
    <property type="evidence" value="ECO:0007669"/>
    <property type="project" value="UniProtKB-KW"/>
</dbReference>
<dbReference type="Proteomes" id="UP000593892">
    <property type="component" value="Chromosome"/>
</dbReference>
<evidence type="ECO:0000256" key="3">
    <source>
        <dbReference type="ARBA" id="ARBA00023163"/>
    </source>
</evidence>
<dbReference type="InterPro" id="IPR000524">
    <property type="entry name" value="Tscrpt_reg_HTH_GntR"/>
</dbReference>
<dbReference type="CDD" id="cd07377">
    <property type="entry name" value="WHTH_GntR"/>
    <property type="match status" value="1"/>
</dbReference>
<reference evidence="6 7" key="1">
    <citation type="submission" date="2020-10" db="EMBL/GenBank/DDBJ databases">
        <title>Complete genome sequence of Paludibaculum fermentans P105T, a facultatively anaerobic acidobacterium capable of dissimilatory Fe(III) reduction.</title>
        <authorList>
            <person name="Dedysh S.N."/>
            <person name="Beletsky A.V."/>
            <person name="Kulichevskaya I.S."/>
            <person name="Mardanov A.V."/>
            <person name="Ravin N.V."/>
        </authorList>
    </citation>
    <scope>NUCLEOTIDE SEQUENCE [LARGE SCALE GENOMIC DNA]</scope>
    <source>
        <strain evidence="6 7">P105</strain>
    </source>
</reference>
<feature type="compositionally biased region" description="Low complexity" evidence="4">
    <location>
        <begin position="243"/>
        <end position="257"/>
    </location>
</feature>
<sequence length="257" mass="29131">MNSFAGNLTEQVYTTIRNRILRGELRFGTGLSRRVLAEELGVSIVPVGDALQRLESDGLVESRPRVGTRVRIPTARSIRGHYILREALETQAARIFAEKASPEERDEIQRMAHQLDALHVLQIPEDDSGRDRLFEIHRFHMRFHMRIAECTGCDELCQAVEKNQVLIFNWLYDTALGNQPPPAAWHSQLAEVLVSGGPEQADAAMRRHTRYRMEEVLAQMEPYFGWNESHVQTFSKRSRRHGQPQAAAAPAAPEGAE</sequence>
<dbReference type="InterPro" id="IPR011711">
    <property type="entry name" value="GntR_C"/>
</dbReference>
<dbReference type="Gene3D" id="1.20.120.530">
    <property type="entry name" value="GntR ligand-binding domain-like"/>
    <property type="match status" value="1"/>
</dbReference>
<feature type="domain" description="HTH gntR-type" evidence="5">
    <location>
        <begin position="6"/>
        <end position="73"/>
    </location>
</feature>
<name>A0A7S7NNC7_PALFE</name>
<evidence type="ECO:0000256" key="1">
    <source>
        <dbReference type="ARBA" id="ARBA00023015"/>
    </source>
</evidence>
<dbReference type="Pfam" id="PF00392">
    <property type="entry name" value="GntR"/>
    <property type="match status" value="1"/>
</dbReference>
<organism evidence="6 7">
    <name type="scientific">Paludibaculum fermentans</name>
    <dbReference type="NCBI Taxonomy" id="1473598"/>
    <lineage>
        <taxon>Bacteria</taxon>
        <taxon>Pseudomonadati</taxon>
        <taxon>Acidobacteriota</taxon>
        <taxon>Terriglobia</taxon>
        <taxon>Bryobacterales</taxon>
        <taxon>Bryobacteraceae</taxon>
        <taxon>Paludibaculum</taxon>
    </lineage>
</organism>
<accession>A0A7S7NNC7</accession>
<dbReference type="GO" id="GO:0003700">
    <property type="term" value="F:DNA-binding transcription factor activity"/>
    <property type="evidence" value="ECO:0007669"/>
    <property type="project" value="InterPro"/>
</dbReference>
<dbReference type="InterPro" id="IPR036390">
    <property type="entry name" value="WH_DNA-bd_sf"/>
</dbReference>
<dbReference type="Pfam" id="PF07729">
    <property type="entry name" value="FCD"/>
    <property type="match status" value="1"/>
</dbReference>
<dbReference type="PANTHER" id="PTHR43537">
    <property type="entry name" value="TRANSCRIPTIONAL REGULATOR, GNTR FAMILY"/>
    <property type="match status" value="1"/>
</dbReference>
<keyword evidence="3" id="KW-0804">Transcription</keyword>
<evidence type="ECO:0000256" key="4">
    <source>
        <dbReference type="SAM" id="MobiDB-lite"/>
    </source>
</evidence>
<dbReference type="EMBL" id="CP063849">
    <property type="protein sequence ID" value="QOY86817.1"/>
    <property type="molecule type" value="Genomic_DNA"/>
</dbReference>
<dbReference type="InterPro" id="IPR036388">
    <property type="entry name" value="WH-like_DNA-bd_sf"/>
</dbReference>
<dbReference type="RefSeq" id="WP_194448486.1">
    <property type="nucleotide sequence ID" value="NZ_CP063849.1"/>
</dbReference>
<evidence type="ECO:0000313" key="6">
    <source>
        <dbReference type="EMBL" id="QOY86817.1"/>
    </source>
</evidence>
<dbReference type="SUPFAM" id="SSF48008">
    <property type="entry name" value="GntR ligand-binding domain-like"/>
    <property type="match status" value="1"/>
</dbReference>
<gene>
    <name evidence="6" type="ORF">IRI77_29145</name>
</gene>
<keyword evidence="7" id="KW-1185">Reference proteome</keyword>
<dbReference type="PANTHER" id="PTHR43537:SF24">
    <property type="entry name" value="GLUCONATE OPERON TRANSCRIPTIONAL REPRESSOR"/>
    <property type="match status" value="1"/>
</dbReference>
<dbReference type="SMART" id="SM00895">
    <property type="entry name" value="FCD"/>
    <property type="match status" value="1"/>
</dbReference>
<dbReference type="Gene3D" id="1.10.10.10">
    <property type="entry name" value="Winged helix-like DNA-binding domain superfamily/Winged helix DNA-binding domain"/>
    <property type="match status" value="1"/>
</dbReference>
<dbReference type="InterPro" id="IPR008920">
    <property type="entry name" value="TF_FadR/GntR_C"/>
</dbReference>
<dbReference type="KEGG" id="pfer:IRI77_29145"/>
<evidence type="ECO:0000256" key="2">
    <source>
        <dbReference type="ARBA" id="ARBA00023125"/>
    </source>
</evidence>
<dbReference type="PROSITE" id="PS50949">
    <property type="entry name" value="HTH_GNTR"/>
    <property type="match status" value="1"/>
</dbReference>
<evidence type="ECO:0000259" key="5">
    <source>
        <dbReference type="PROSITE" id="PS50949"/>
    </source>
</evidence>
<protein>
    <submittedName>
        <fullName evidence="6">GntR family transcriptional regulator</fullName>
    </submittedName>
</protein>
<dbReference type="SUPFAM" id="SSF46785">
    <property type="entry name" value="Winged helix' DNA-binding domain"/>
    <property type="match status" value="1"/>
</dbReference>
<keyword evidence="2" id="KW-0238">DNA-binding</keyword>
<keyword evidence="1" id="KW-0805">Transcription regulation</keyword>
<dbReference type="AlphaFoldDB" id="A0A7S7NNC7"/>